<dbReference type="SMART" id="SM00220">
    <property type="entry name" value="S_TKc"/>
    <property type="match status" value="1"/>
</dbReference>
<dbReference type="GO" id="GO:0005524">
    <property type="term" value="F:ATP binding"/>
    <property type="evidence" value="ECO:0007669"/>
    <property type="project" value="UniProtKB-UniRule"/>
</dbReference>
<dbReference type="GO" id="GO:0004674">
    <property type="term" value="F:protein serine/threonine kinase activity"/>
    <property type="evidence" value="ECO:0007669"/>
    <property type="project" value="UniProtKB-KW"/>
</dbReference>
<proteinExistence type="predicted"/>
<dbReference type="PANTHER" id="PTHR45646:SF11">
    <property type="entry name" value="SERINE_THREONINE-PROTEIN KINASE DOA"/>
    <property type="match status" value="1"/>
</dbReference>
<keyword evidence="5 6" id="KW-0067">ATP-binding</keyword>
<feature type="binding site" evidence="6">
    <location>
        <position position="96"/>
    </location>
    <ligand>
        <name>ATP</name>
        <dbReference type="ChEBI" id="CHEBI:30616"/>
    </ligand>
</feature>
<keyword evidence="2" id="KW-0808">Transferase</keyword>
<evidence type="ECO:0000313" key="9">
    <source>
        <dbReference type="Proteomes" id="UP001296104"/>
    </source>
</evidence>
<dbReference type="PROSITE" id="PS00107">
    <property type="entry name" value="PROTEIN_KINASE_ATP"/>
    <property type="match status" value="1"/>
</dbReference>
<dbReference type="Gene3D" id="3.30.200.20">
    <property type="entry name" value="Phosphorylase Kinase, domain 1"/>
    <property type="match status" value="1"/>
</dbReference>
<gene>
    <name evidence="8" type="ORF">LECACI_7A002091</name>
</gene>
<evidence type="ECO:0000256" key="3">
    <source>
        <dbReference type="ARBA" id="ARBA00022741"/>
    </source>
</evidence>
<reference evidence="8" key="1">
    <citation type="submission" date="2023-11" db="EMBL/GenBank/DDBJ databases">
        <authorList>
            <person name="Alioto T."/>
            <person name="Alioto T."/>
            <person name="Gomez Garrido J."/>
        </authorList>
    </citation>
    <scope>NUCLEOTIDE SEQUENCE</scope>
</reference>
<evidence type="ECO:0000313" key="8">
    <source>
        <dbReference type="EMBL" id="CAK3877905.1"/>
    </source>
</evidence>
<evidence type="ECO:0000256" key="1">
    <source>
        <dbReference type="ARBA" id="ARBA00022527"/>
    </source>
</evidence>
<comment type="caution">
    <text evidence="8">The sequence shown here is derived from an EMBL/GenBank/DDBJ whole genome shotgun (WGS) entry which is preliminary data.</text>
</comment>
<dbReference type="EMBL" id="CAVMBE010000009">
    <property type="protein sequence ID" value="CAK3877905.1"/>
    <property type="molecule type" value="Genomic_DNA"/>
</dbReference>
<protein>
    <submittedName>
        <fullName evidence="8">Kinase</fullName>
    </submittedName>
</protein>
<dbReference type="PROSITE" id="PS50011">
    <property type="entry name" value="PROTEIN_KINASE_DOM"/>
    <property type="match status" value="1"/>
</dbReference>
<dbReference type="Gene3D" id="1.10.510.10">
    <property type="entry name" value="Transferase(Phosphotransferase) domain 1"/>
    <property type="match status" value="1"/>
</dbReference>
<keyword evidence="1" id="KW-0723">Serine/threonine-protein kinase</keyword>
<organism evidence="8 9">
    <name type="scientific">Lecanosticta acicola</name>
    <dbReference type="NCBI Taxonomy" id="111012"/>
    <lineage>
        <taxon>Eukaryota</taxon>
        <taxon>Fungi</taxon>
        <taxon>Dikarya</taxon>
        <taxon>Ascomycota</taxon>
        <taxon>Pezizomycotina</taxon>
        <taxon>Dothideomycetes</taxon>
        <taxon>Dothideomycetidae</taxon>
        <taxon>Mycosphaerellales</taxon>
        <taxon>Mycosphaerellaceae</taxon>
        <taxon>Lecanosticta</taxon>
    </lineage>
</organism>
<evidence type="ECO:0000256" key="4">
    <source>
        <dbReference type="ARBA" id="ARBA00022777"/>
    </source>
</evidence>
<keyword evidence="3 6" id="KW-0547">Nucleotide-binding</keyword>
<dbReference type="GO" id="GO:0043484">
    <property type="term" value="P:regulation of RNA splicing"/>
    <property type="evidence" value="ECO:0007669"/>
    <property type="project" value="TreeGrafter"/>
</dbReference>
<dbReference type="PANTHER" id="PTHR45646">
    <property type="entry name" value="SERINE/THREONINE-PROTEIN KINASE DOA-RELATED"/>
    <property type="match status" value="1"/>
</dbReference>
<name>A0AAI9E8F1_9PEZI</name>
<dbReference type="Pfam" id="PF00069">
    <property type="entry name" value="Pkinase"/>
    <property type="match status" value="1"/>
</dbReference>
<dbReference type="SUPFAM" id="SSF56112">
    <property type="entry name" value="Protein kinase-like (PK-like)"/>
    <property type="match status" value="1"/>
</dbReference>
<feature type="domain" description="Protein kinase" evidence="7">
    <location>
        <begin position="67"/>
        <end position="391"/>
    </location>
</feature>
<keyword evidence="4 8" id="KW-0418">Kinase</keyword>
<dbReference type="Proteomes" id="UP001296104">
    <property type="component" value="Unassembled WGS sequence"/>
</dbReference>
<evidence type="ECO:0000256" key="6">
    <source>
        <dbReference type="PROSITE-ProRule" id="PRU10141"/>
    </source>
</evidence>
<evidence type="ECO:0000256" key="2">
    <source>
        <dbReference type="ARBA" id="ARBA00022679"/>
    </source>
</evidence>
<accession>A0AAI9E8F1</accession>
<dbReference type="InterPro" id="IPR011009">
    <property type="entry name" value="Kinase-like_dom_sf"/>
</dbReference>
<evidence type="ECO:0000259" key="7">
    <source>
        <dbReference type="PROSITE" id="PS50011"/>
    </source>
</evidence>
<dbReference type="InterPro" id="IPR051175">
    <property type="entry name" value="CLK_kinases"/>
</dbReference>
<dbReference type="InterPro" id="IPR000719">
    <property type="entry name" value="Prot_kinase_dom"/>
</dbReference>
<dbReference type="GO" id="GO:0005634">
    <property type="term" value="C:nucleus"/>
    <property type="evidence" value="ECO:0007669"/>
    <property type="project" value="TreeGrafter"/>
</dbReference>
<keyword evidence="9" id="KW-1185">Reference proteome</keyword>
<evidence type="ECO:0000256" key="5">
    <source>
        <dbReference type="ARBA" id="ARBA00022840"/>
    </source>
</evidence>
<dbReference type="InterPro" id="IPR017441">
    <property type="entry name" value="Protein_kinase_ATP_BS"/>
</dbReference>
<dbReference type="AlphaFoldDB" id="A0AAI9E8F1"/>
<sequence length="393" mass="44886">MNIGTLDIHHDASRACPQECLDVPRTFPSDGFKLLDSLEKVEEEDWDWYSAEAYYPVRIGDTFQSRYQIVGKLGYGAHSTAWLSRDLHAHRFVALKACERGSPSAERELAAYQQLESLTTEYLGALVIRQLLDSFTIRAFGHEYRCMVHEPLGMSVEILQHLMPNQQLSEDALSSKMVHTDLQASNIHFRVGDDSIFDDFAEAEMDNPIPRKVDGDRVIYESRGLKMPKKTGPPVLCDFGEARLGRSSYTDDIQPYVYRAPEVILDIPWSYEVDIWNVGVMIWDLFEGRHLFRARGPNGARSSEYHLAEMVAILGLPPAEYLRRTPTSRKYFDDHGAWKAAAVVPETSLETIETRLSGDNKAAFLAFVRKMLLWCPERRYTARQLLDDSWLNS</sequence>